<dbReference type="EMBL" id="LAZR01028044">
    <property type="protein sequence ID" value="KKL63798.1"/>
    <property type="molecule type" value="Genomic_DNA"/>
</dbReference>
<accession>A0A0F9DPT9</accession>
<dbReference type="AlphaFoldDB" id="A0A0F9DPT9"/>
<organism evidence="1">
    <name type="scientific">marine sediment metagenome</name>
    <dbReference type="NCBI Taxonomy" id="412755"/>
    <lineage>
        <taxon>unclassified sequences</taxon>
        <taxon>metagenomes</taxon>
        <taxon>ecological metagenomes</taxon>
    </lineage>
</organism>
<gene>
    <name evidence="1" type="ORF">LCGC14_2171470</name>
</gene>
<sequence>MPREIEERTKRTWGDLPRVAYKRQQRARSALDRGDCEVRRECQYAKRVSHSWGIVVFYRYKPTSRIFHKQFAGVTEFKLWWTAFHEDVTIVKEFWPRTHVSRSVKRRPQLYGVPTYDFSPGGD</sequence>
<name>A0A0F9DPT9_9ZZZZ</name>
<evidence type="ECO:0000313" key="1">
    <source>
        <dbReference type="EMBL" id="KKL63798.1"/>
    </source>
</evidence>
<protein>
    <submittedName>
        <fullName evidence="1">Uncharacterized protein</fullName>
    </submittedName>
</protein>
<proteinExistence type="predicted"/>
<comment type="caution">
    <text evidence="1">The sequence shown here is derived from an EMBL/GenBank/DDBJ whole genome shotgun (WGS) entry which is preliminary data.</text>
</comment>
<reference evidence="1" key="1">
    <citation type="journal article" date="2015" name="Nature">
        <title>Complex archaea that bridge the gap between prokaryotes and eukaryotes.</title>
        <authorList>
            <person name="Spang A."/>
            <person name="Saw J.H."/>
            <person name="Jorgensen S.L."/>
            <person name="Zaremba-Niedzwiedzka K."/>
            <person name="Martijn J."/>
            <person name="Lind A.E."/>
            <person name="van Eijk R."/>
            <person name="Schleper C."/>
            <person name="Guy L."/>
            <person name="Ettema T.J."/>
        </authorList>
    </citation>
    <scope>NUCLEOTIDE SEQUENCE</scope>
</reference>